<dbReference type="Pfam" id="PF00216">
    <property type="entry name" value="Bac_DNA_binding"/>
    <property type="match status" value="1"/>
</dbReference>
<proteinExistence type="predicted"/>
<dbReference type="SUPFAM" id="SSF47729">
    <property type="entry name" value="IHF-like DNA-binding proteins"/>
    <property type="match status" value="1"/>
</dbReference>
<keyword evidence="1" id="KW-0238">DNA-binding</keyword>
<protein>
    <submittedName>
        <fullName evidence="1">Bacterial DNA-binding protein</fullName>
    </submittedName>
</protein>
<dbReference type="GO" id="GO:0003677">
    <property type="term" value="F:DNA binding"/>
    <property type="evidence" value="ECO:0007669"/>
    <property type="project" value="UniProtKB-KW"/>
</dbReference>
<dbReference type="InterPro" id="IPR010992">
    <property type="entry name" value="IHF-like_DNA-bd_dom_sf"/>
</dbReference>
<sequence>MGRPNDLRTDDFYNLIAKKVGQNATPNLAKKYLKALYEVILDELKLNGRISIFRFGIFEIKQVGGYDKKINLDGVIRYVQPKEKITFRPSDTFNKAVNECDYTLPKMKTRKIYKNAKERERAHYERHKPPKKPMEDSVINLLNKVVNQ</sequence>
<accession>A0A8S5S8J3</accession>
<dbReference type="EMBL" id="BK032555">
    <property type="protein sequence ID" value="DAF47356.1"/>
    <property type="molecule type" value="Genomic_DNA"/>
</dbReference>
<name>A0A8S5S8J3_9VIRU</name>
<reference evidence="1" key="1">
    <citation type="journal article" date="2021" name="Proc. Natl. Acad. Sci. U.S.A.">
        <title>A Catalog of Tens of Thousands of Viruses from Human Metagenomes Reveals Hidden Associations with Chronic Diseases.</title>
        <authorList>
            <person name="Tisza M.J."/>
            <person name="Buck C.B."/>
        </authorList>
    </citation>
    <scope>NUCLEOTIDE SEQUENCE</scope>
    <source>
        <strain evidence="1">CtGns7</strain>
    </source>
</reference>
<evidence type="ECO:0000313" key="1">
    <source>
        <dbReference type="EMBL" id="DAF47356.1"/>
    </source>
</evidence>
<dbReference type="Gene3D" id="4.10.520.10">
    <property type="entry name" value="IHF-like DNA-binding proteins"/>
    <property type="match status" value="1"/>
</dbReference>
<organism evidence="1">
    <name type="scientific">Phage sp. ctGns7</name>
    <dbReference type="NCBI Taxonomy" id="2828003"/>
    <lineage>
        <taxon>Viruses</taxon>
    </lineage>
</organism>
<dbReference type="GO" id="GO:0030527">
    <property type="term" value="F:structural constituent of chromatin"/>
    <property type="evidence" value="ECO:0007669"/>
    <property type="project" value="InterPro"/>
</dbReference>
<dbReference type="InterPro" id="IPR000119">
    <property type="entry name" value="Hist_DNA-bd"/>
</dbReference>